<proteinExistence type="predicted"/>
<dbReference type="GO" id="GO:0007131">
    <property type="term" value="P:reciprocal meiotic recombination"/>
    <property type="evidence" value="ECO:0007669"/>
    <property type="project" value="InterPro"/>
</dbReference>
<accession>R0KSB8</accession>
<dbReference type="GeneID" id="19405575"/>
<reference evidence="2 3" key="2">
    <citation type="journal article" date="2013" name="PLoS Genet.">
        <title>Comparative genome structure, secondary metabolite, and effector coding capacity across Cochliobolus pathogens.</title>
        <authorList>
            <person name="Condon B.J."/>
            <person name="Leng Y."/>
            <person name="Wu D."/>
            <person name="Bushley K.E."/>
            <person name="Ohm R.A."/>
            <person name="Otillar R."/>
            <person name="Martin J."/>
            <person name="Schackwitz W."/>
            <person name="Grimwood J."/>
            <person name="MohdZainudin N."/>
            <person name="Xue C."/>
            <person name="Wang R."/>
            <person name="Manning V.A."/>
            <person name="Dhillon B."/>
            <person name="Tu Z.J."/>
            <person name="Steffenson B.J."/>
            <person name="Salamov A."/>
            <person name="Sun H."/>
            <person name="Lowry S."/>
            <person name="LaButti K."/>
            <person name="Han J."/>
            <person name="Copeland A."/>
            <person name="Lindquist E."/>
            <person name="Barry K."/>
            <person name="Schmutz J."/>
            <person name="Baker S.E."/>
            <person name="Ciuffetti L.M."/>
            <person name="Grigoriev I.V."/>
            <person name="Zhong S."/>
            <person name="Turgeon B.G."/>
        </authorList>
    </citation>
    <scope>NUCLEOTIDE SEQUENCE [LARGE SCALE GENOMIC DNA]</scope>
    <source>
        <strain evidence="3">28A</strain>
    </source>
</reference>
<feature type="region of interest" description="Disordered" evidence="1">
    <location>
        <begin position="276"/>
        <end position="443"/>
    </location>
</feature>
<protein>
    <submittedName>
        <fullName evidence="2">Uncharacterized protein</fullName>
    </submittedName>
</protein>
<keyword evidence="3" id="KW-1185">Reference proteome</keyword>
<feature type="compositionally biased region" description="Polar residues" evidence="1">
    <location>
        <begin position="137"/>
        <end position="147"/>
    </location>
</feature>
<dbReference type="eggNOG" id="ENOG502SBD0">
    <property type="taxonomic scope" value="Eukaryota"/>
</dbReference>
<dbReference type="AlphaFoldDB" id="R0KSB8"/>
<sequence length="532" mass="58206">MLSLSLTSLSTARDADATQQKFHWQKYTDDLTFVIDSYGARDNTQLIKVVQGTEVRQVIEIQRLVAEGEQLKRQMQHRGLEMQAEQLPISAIIRCPLLAIRWQLPDQKVRRIQLKFKSDTDFDTAFNRLRQLGLHMSEQNRPSSPLRSTAPGPSTAIARAPSARPGLTAAVLSEQPSSSTITGGGLSCPPSRLAEISSRPHTAANAPSPFESRPQEASPIRPLSATLGYSKGDALTSSSFSGPLNPPVLFPRPHSATADILGRSYNLSFSADRQISTTEDVAQGSTERPETAMLFNRPDTAETLPPRRELPFQRLSEPRSSGSDTARTSDRPLTGLMGPPALPSRTAVQRPSSSLSASSKDVDLPPLPQPTVIEKNRGKQTMQQAPRTPNQDQNTFQRAKASPHSRIEKQPFTSSSPTSSPLAFGKSSSSAFPSPHPLSTPGAMARSLQEPIFQLHHSFVTPPASEAIQQDSHAFSTAASDAQRLAAYTQLSDEERRVMINDLIFRHLESEDFLVLVEDVETAWARVALGMR</sequence>
<dbReference type="HOGENOM" id="CLU_038502_0_0_1"/>
<reference evidence="2 3" key="1">
    <citation type="journal article" date="2012" name="PLoS Pathog.">
        <title>Diverse lifestyles and strategies of plant pathogenesis encoded in the genomes of eighteen Dothideomycetes fungi.</title>
        <authorList>
            <person name="Ohm R.A."/>
            <person name="Feau N."/>
            <person name="Henrissat B."/>
            <person name="Schoch C.L."/>
            <person name="Horwitz B.A."/>
            <person name="Barry K.W."/>
            <person name="Condon B.J."/>
            <person name="Copeland A.C."/>
            <person name="Dhillon B."/>
            <person name="Glaser F."/>
            <person name="Hesse C.N."/>
            <person name="Kosti I."/>
            <person name="LaButti K."/>
            <person name="Lindquist E.A."/>
            <person name="Lucas S."/>
            <person name="Salamov A.A."/>
            <person name="Bradshaw R.E."/>
            <person name="Ciuffetti L."/>
            <person name="Hamelin R.C."/>
            <person name="Kema G.H.J."/>
            <person name="Lawrence C."/>
            <person name="Scott J.A."/>
            <person name="Spatafora J.W."/>
            <person name="Turgeon B.G."/>
            <person name="de Wit P.J.G.M."/>
            <person name="Zhong S."/>
            <person name="Goodwin S.B."/>
            <person name="Grigoriev I.V."/>
        </authorList>
    </citation>
    <scope>NUCLEOTIDE SEQUENCE [LARGE SCALE GENOMIC DNA]</scope>
    <source>
        <strain evidence="3">28A</strain>
    </source>
</reference>
<feature type="compositionally biased region" description="Polar residues" evidence="1">
    <location>
        <begin position="379"/>
        <end position="397"/>
    </location>
</feature>
<dbReference type="InterPro" id="IPR004354">
    <property type="entry name" value="Meiotic_Rec114"/>
</dbReference>
<name>R0KSB8_EXST2</name>
<gene>
    <name evidence="2" type="ORF">SETTUDRAFT_86238</name>
</gene>
<feature type="region of interest" description="Disordered" evidence="1">
    <location>
        <begin position="135"/>
        <end position="225"/>
    </location>
</feature>
<dbReference type="RefSeq" id="XP_008020453.1">
    <property type="nucleotide sequence ID" value="XM_008022262.1"/>
</dbReference>
<feature type="compositionally biased region" description="Polar residues" evidence="1">
    <location>
        <begin position="276"/>
        <end position="286"/>
    </location>
</feature>
<organism evidence="2 3">
    <name type="scientific">Exserohilum turcicum (strain 28A)</name>
    <name type="common">Northern leaf blight fungus</name>
    <name type="synonym">Setosphaeria turcica</name>
    <dbReference type="NCBI Taxonomy" id="671987"/>
    <lineage>
        <taxon>Eukaryota</taxon>
        <taxon>Fungi</taxon>
        <taxon>Dikarya</taxon>
        <taxon>Ascomycota</taxon>
        <taxon>Pezizomycotina</taxon>
        <taxon>Dothideomycetes</taxon>
        <taxon>Pleosporomycetidae</taxon>
        <taxon>Pleosporales</taxon>
        <taxon>Pleosporineae</taxon>
        <taxon>Pleosporaceae</taxon>
        <taxon>Exserohilum</taxon>
    </lineage>
</organism>
<evidence type="ECO:0000256" key="1">
    <source>
        <dbReference type="SAM" id="MobiDB-lite"/>
    </source>
</evidence>
<dbReference type="OrthoDB" id="5360255at2759"/>
<dbReference type="Pfam" id="PF03525">
    <property type="entry name" value="Meiotic_rec114"/>
    <property type="match status" value="1"/>
</dbReference>
<dbReference type="Proteomes" id="UP000016935">
    <property type="component" value="Unassembled WGS sequence"/>
</dbReference>
<dbReference type="EMBL" id="KB908481">
    <property type="protein sequence ID" value="EOA91879.1"/>
    <property type="molecule type" value="Genomic_DNA"/>
</dbReference>
<evidence type="ECO:0000313" key="3">
    <source>
        <dbReference type="Proteomes" id="UP000016935"/>
    </source>
</evidence>
<evidence type="ECO:0000313" key="2">
    <source>
        <dbReference type="EMBL" id="EOA91879.1"/>
    </source>
</evidence>